<organism evidence="2 3">
    <name type="scientific">Tepidanaerobacter acetatoxydans (strain DSM 21804 / JCM 16047 / Re1)</name>
    <dbReference type="NCBI Taxonomy" id="1209989"/>
    <lineage>
        <taxon>Bacteria</taxon>
        <taxon>Bacillati</taxon>
        <taxon>Bacillota</taxon>
        <taxon>Clostridia</taxon>
        <taxon>Thermosediminibacterales</taxon>
        <taxon>Tepidanaerobacteraceae</taxon>
        <taxon>Tepidanaerobacter</taxon>
    </lineage>
</organism>
<proteinExistence type="predicted"/>
<accession>L0RYW2</accession>
<evidence type="ECO:0000313" key="2">
    <source>
        <dbReference type="EMBL" id="CCP26185.1"/>
    </source>
</evidence>
<dbReference type="SUPFAM" id="SSF52540">
    <property type="entry name" value="P-loop containing nucleoside triphosphate hydrolases"/>
    <property type="match status" value="2"/>
</dbReference>
<protein>
    <submittedName>
        <fullName evidence="2">AAA ATPase</fullName>
    </submittedName>
</protein>
<dbReference type="OrthoDB" id="9781752at2"/>
<dbReference type="Proteomes" id="UP000010802">
    <property type="component" value="Chromosome"/>
</dbReference>
<dbReference type="HOGENOM" id="CLU_063820_0_0_9"/>
<dbReference type="InterPro" id="IPR027417">
    <property type="entry name" value="P-loop_NTPase"/>
</dbReference>
<dbReference type="KEGG" id="tae:TepiRe1_1443"/>
<accession>F4LUV1</accession>
<evidence type="ECO:0000313" key="3">
    <source>
        <dbReference type="Proteomes" id="UP000010802"/>
    </source>
</evidence>
<dbReference type="EMBL" id="HF563609">
    <property type="protein sequence ID" value="CCP26185.1"/>
    <property type="molecule type" value="Genomic_DNA"/>
</dbReference>
<dbReference type="KEGG" id="tep:TepRe1_1331"/>
<dbReference type="SMART" id="SM00382">
    <property type="entry name" value="AAA"/>
    <property type="match status" value="1"/>
</dbReference>
<sequence length="368" mass="42119">MGEGCITRYFPGNNTPDGYCSFFDYILSWKQSRRIIILKGGPGVGKSTMIRKISNELVQKGLDIELLHCTADSDSLDGLIVKDYNIALVDGTSPHIIDPKFPGCIDEIINFGEYWNEANLFENKDIIFDLQEKVSNLYKRVYKYLKTSKMILDDLENIYSNAVINKLREAKIEEIVNQVFKKDVKVNNNKISFQRHMFASGITPEGSIHFLDELFGNVHQRFILSGNPGTGKSDLLKKILDHATSEGFDADVFHCPIDPKKIEHIIIKELDVGFVTSVKPHILSSIRQNDEIINMDFVLDYSKLKGLEEYIEYDKSVSRELFEKAIETLGNIKKVRNELEKIYASNMDFEAIKTVDEQILSKILRYIK</sequence>
<dbReference type="eggNOG" id="COG0714">
    <property type="taxonomic scope" value="Bacteria"/>
</dbReference>
<dbReference type="AlphaFoldDB" id="F4LUV1"/>
<dbReference type="InterPro" id="IPR003593">
    <property type="entry name" value="AAA+_ATPase"/>
</dbReference>
<dbReference type="RefSeq" id="WP_013778400.1">
    <property type="nucleotide sequence ID" value="NC_015519.1"/>
</dbReference>
<feature type="domain" description="AAA+ ATPase" evidence="1">
    <location>
        <begin position="32"/>
        <end position="258"/>
    </location>
</feature>
<dbReference type="Gene3D" id="3.40.50.300">
    <property type="entry name" value="P-loop containing nucleotide triphosphate hydrolases"/>
    <property type="match status" value="1"/>
</dbReference>
<dbReference type="STRING" id="1209989.TepRe1_1331"/>
<gene>
    <name evidence="2" type="ordered locus">TEPIRE1_1443</name>
</gene>
<evidence type="ECO:0000259" key="1">
    <source>
        <dbReference type="SMART" id="SM00382"/>
    </source>
</evidence>
<name>F4LUV1_TEPAE</name>
<keyword evidence="3" id="KW-1185">Reference proteome</keyword>
<reference evidence="3" key="1">
    <citation type="journal article" date="2013" name="Genome Announc.">
        <title>First genome sequence of a syntrophic acetate-oxidizing bacterium, Tepidanaerobacter acetatoxydans strain Re1.</title>
        <authorList>
            <person name="Manzoor S."/>
            <person name="Bongcam-Rudloff E."/>
            <person name="Schnurer A."/>
            <person name="Muller B."/>
        </authorList>
    </citation>
    <scope>NUCLEOTIDE SEQUENCE [LARGE SCALE GENOMIC DNA]</scope>
    <source>
        <strain evidence="3">Re1</strain>
    </source>
</reference>